<gene>
    <name evidence="4" type="primary">truA</name>
    <name evidence="9" type="ORF">Y958_01870</name>
</gene>
<dbReference type="PROSITE" id="PS51257">
    <property type="entry name" value="PROKAR_LIPOPROTEIN"/>
    <property type="match status" value="1"/>
</dbReference>
<dbReference type="CDD" id="cd02570">
    <property type="entry name" value="PseudoU_synth_EcTruA"/>
    <property type="match status" value="1"/>
</dbReference>
<dbReference type="GO" id="GO:0031119">
    <property type="term" value="P:tRNA pseudouridine synthesis"/>
    <property type="evidence" value="ECO:0007669"/>
    <property type="project" value="UniProtKB-UniRule"/>
</dbReference>
<dbReference type="PIRSF" id="PIRSF001430">
    <property type="entry name" value="tRNA_psdUrid_synth"/>
    <property type="match status" value="1"/>
</dbReference>
<dbReference type="Proteomes" id="UP000197153">
    <property type="component" value="Chromosome 1"/>
</dbReference>
<dbReference type="FunFam" id="3.30.70.580:FF:000001">
    <property type="entry name" value="tRNA pseudouridine synthase A"/>
    <property type="match status" value="1"/>
</dbReference>
<comment type="caution">
    <text evidence="4">Lacks conserved residue(s) required for the propagation of feature annotation.</text>
</comment>
<keyword evidence="2 4" id="KW-0819">tRNA processing</keyword>
<dbReference type="Pfam" id="PF01416">
    <property type="entry name" value="PseudoU_synth_1"/>
    <property type="match status" value="2"/>
</dbReference>
<dbReference type="InterPro" id="IPR020103">
    <property type="entry name" value="PsdUridine_synth_cat_dom_sf"/>
</dbReference>
<evidence type="ECO:0000256" key="3">
    <source>
        <dbReference type="ARBA" id="ARBA00023235"/>
    </source>
</evidence>
<keyword evidence="10" id="KW-1185">Reference proteome</keyword>
<comment type="catalytic activity">
    <reaction evidence="4 7">
        <text>uridine(38/39/40) in tRNA = pseudouridine(38/39/40) in tRNA</text>
        <dbReference type="Rhea" id="RHEA:22376"/>
        <dbReference type="Rhea" id="RHEA-COMP:10085"/>
        <dbReference type="Rhea" id="RHEA-COMP:10087"/>
        <dbReference type="ChEBI" id="CHEBI:65314"/>
        <dbReference type="ChEBI" id="CHEBI:65315"/>
        <dbReference type="EC" id="5.4.99.12"/>
    </reaction>
</comment>
<dbReference type="InterPro" id="IPR001406">
    <property type="entry name" value="PsdUridine_synth_TruA"/>
</dbReference>
<dbReference type="InterPro" id="IPR020095">
    <property type="entry name" value="PsdUridine_synth_TruA_C"/>
</dbReference>
<dbReference type="AlphaFoldDB" id="A0A248JMF0"/>
<name>A0A248JMF0_9PROT</name>
<evidence type="ECO:0000256" key="5">
    <source>
        <dbReference type="PIRSR" id="PIRSR001430-1"/>
    </source>
</evidence>
<comment type="similarity">
    <text evidence="1 4 7">Belongs to the tRNA pseudouridine synthase TruA family.</text>
</comment>
<evidence type="ECO:0000256" key="6">
    <source>
        <dbReference type="PIRSR" id="PIRSR001430-2"/>
    </source>
</evidence>
<dbReference type="SUPFAM" id="SSF55120">
    <property type="entry name" value="Pseudouridine synthase"/>
    <property type="match status" value="1"/>
</dbReference>
<evidence type="ECO:0000313" key="9">
    <source>
        <dbReference type="EMBL" id="ASG19706.1"/>
    </source>
</evidence>
<dbReference type="HAMAP" id="MF_00171">
    <property type="entry name" value="TruA"/>
    <property type="match status" value="1"/>
</dbReference>
<proteinExistence type="inferred from homology"/>
<comment type="function">
    <text evidence="4">Formation of pseudouridine at positions 38, 39 and 40 in the anticodon stem and loop of transfer RNAs.</text>
</comment>
<comment type="subunit">
    <text evidence="4">Homodimer.</text>
</comment>
<feature type="domain" description="Pseudouridine synthase I TruA alpha/beta" evidence="8">
    <location>
        <begin position="145"/>
        <end position="245"/>
    </location>
</feature>
<dbReference type="EC" id="5.4.99.12" evidence="4"/>
<protein>
    <recommendedName>
        <fullName evidence="4">tRNA pseudouridine synthase A</fullName>
        <ecNumber evidence="4">5.4.99.12</ecNumber>
    </recommendedName>
    <alternativeName>
        <fullName evidence="4">tRNA pseudouridine(38-40) synthase</fullName>
    </alternativeName>
    <alternativeName>
        <fullName evidence="4">tRNA pseudouridylate synthase I</fullName>
    </alternativeName>
    <alternativeName>
        <fullName evidence="4">tRNA-uridine isomerase I</fullName>
    </alternativeName>
</protein>
<evidence type="ECO:0000259" key="8">
    <source>
        <dbReference type="Pfam" id="PF01416"/>
    </source>
</evidence>
<evidence type="ECO:0000256" key="1">
    <source>
        <dbReference type="ARBA" id="ARBA00009375"/>
    </source>
</evidence>
<sequence>MTRWKLTVEYDGRPYQGWQLQPHGPSVQACLEEAIRRFSGEVVRVHAAGRTDAGVHALGQVCHFDLEKPTKADTVRDALNFHLRPEPVAVVRAEAVDDDFHARLSCKGRAYLYRIVNRRAPLALDIGRAWHVPTVLDADAMNEGAQRLVGNHDFTSFRASICQAKSPVKTLSLLTVSSVGQEIHMVARARSFLHHQIRNMIGTLRLVGEGKWTPDDVTRALEARNRAAAGQTAPPDGLYFTEAWYE</sequence>
<feature type="binding site" evidence="4 6">
    <location>
        <position position="111"/>
    </location>
    <ligand>
        <name>substrate</name>
    </ligand>
</feature>
<dbReference type="RefSeq" id="WP_088870683.1">
    <property type="nucleotide sequence ID" value="NZ_CP022110.1"/>
</dbReference>
<dbReference type="PANTHER" id="PTHR11142">
    <property type="entry name" value="PSEUDOURIDYLATE SYNTHASE"/>
    <property type="match status" value="1"/>
</dbReference>
<evidence type="ECO:0000256" key="2">
    <source>
        <dbReference type="ARBA" id="ARBA00022694"/>
    </source>
</evidence>
<keyword evidence="3 4" id="KW-0413">Isomerase</keyword>
<dbReference type="Gene3D" id="3.30.70.660">
    <property type="entry name" value="Pseudouridine synthase I, catalytic domain, C-terminal subdomain"/>
    <property type="match status" value="1"/>
</dbReference>
<dbReference type="KEGG" id="nao:Y958_01870"/>
<dbReference type="PANTHER" id="PTHR11142:SF0">
    <property type="entry name" value="TRNA PSEUDOURIDINE SYNTHASE-LIKE 1"/>
    <property type="match status" value="1"/>
</dbReference>
<dbReference type="NCBIfam" id="TIGR00071">
    <property type="entry name" value="hisT_truA"/>
    <property type="match status" value="1"/>
</dbReference>
<dbReference type="InterPro" id="IPR020094">
    <property type="entry name" value="TruA/RsuA/RluB/E/F_N"/>
</dbReference>
<feature type="active site" description="Nucleophile" evidence="4 5">
    <location>
        <position position="52"/>
    </location>
</feature>
<dbReference type="GO" id="GO:0160147">
    <property type="term" value="F:tRNA pseudouridine(38-40) synthase activity"/>
    <property type="evidence" value="ECO:0007669"/>
    <property type="project" value="UniProtKB-EC"/>
</dbReference>
<dbReference type="InterPro" id="IPR020097">
    <property type="entry name" value="PsdUridine_synth_TruA_a/b_dom"/>
</dbReference>
<evidence type="ECO:0000256" key="4">
    <source>
        <dbReference type="HAMAP-Rule" id="MF_00171"/>
    </source>
</evidence>
<dbReference type="GO" id="GO:0003723">
    <property type="term" value="F:RNA binding"/>
    <property type="evidence" value="ECO:0007669"/>
    <property type="project" value="InterPro"/>
</dbReference>
<reference evidence="9 10" key="1">
    <citation type="submission" date="2017-06" db="EMBL/GenBank/DDBJ databases">
        <title>Complete genome sequence of Nitrospirillum amazonense strain CBAmC, an endophytic nitrogen-fixing and plant growth-promoting bacterium, isolated from sugarcane.</title>
        <authorList>
            <person name="Schwab S."/>
            <person name="dos Santos Teixeira K.R."/>
            <person name="Simoes Araujo J.L."/>
            <person name="Soares Vidal M."/>
            <person name="Borges de Freitas H.R."/>
            <person name="Rivello Crivelaro A.L."/>
            <person name="Bueno de Camargo Nunes A."/>
            <person name="dos Santos C.M."/>
            <person name="Palmeira da Silva Rosa D."/>
            <person name="da Silva Padilha D."/>
            <person name="da Silva E."/>
            <person name="Araujo Terra L."/>
            <person name="Soares Mendes V."/>
            <person name="Farinelli L."/>
            <person name="Magalhaes Cruz L."/>
            <person name="Baldani J.I."/>
        </authorList>
    </citation>
    <scope>NUCLEOTIDE SEQUENCE [LARGE SCALE GENOMIC DNA]</scope>
    <source>
        <strain evidence="9 10">CBAmC</strain>
    </source>
</reference>
<dbReference type="EMBL" id="CP022110">
    <property type="protein sequence ID" value="ASG19706.1"/>
    <property type="molecule type" value="Genomic_DNA"/>
</dbReference>
<feature type="domain" description="Pseudouridine synthase I TruA alpha/beta" evidence="8">
    <location>
        <begin position="8"/>
        <end position="103"/>
    </location>
</feature>
<dbReference type="Gene3D" id="3.30.70.580">
    <property type="entry name" value="Pseudouridine synthase I, catalytic domain, N-terminal subdomain"/>
    <property type="match status" value="1"/>
</dbReference>
<accession>A0A248JMF0</accession>
<organism evidence="9 10">
    <name type="scientific">Nitrospirillum viridazoti CBAmc</name>
    <dbReference type="NCBI Taxonomy" id="1441467"/>
    <lineage>
        <taxon>Bacteria</taxon>
        <taxon>Pseudomonadati</taxon>
        <taxon>Pseudomonadota</taxon>
        <taxon>Alphaproteobacteria</taxon>
        <taxon>Rhodospirillales</taxon>
        <taxon>Azospirillaceae</taxon>
        <taxon>Nitrospirillum</taxon>
        <taxon>Nitrospirillum viridazoti</taxon>
    </lineage>
</organism>
<evidence type="ECO:0000313" key="10">
    <source>
        <dbReference type="Proteomes" id="UP000197153"/>
    </source>
</evidence>
<evidence type="ECO:0000256" key="7">
    <source>
        <dbReference type="RuleBase" id="RU003792"/>
    </source>
</evidence>